<organism evidence="1 2">
    <name type="scientific">Flavobacterium artemisiae</name>
    <dbReference type="NCBI Taxonomy" id="2126556"/>
    <lineage>
        <taxon>Bacteria</taxon>
        <taxon>Pseudomonadati</taxon>
        <taxon>Bacteroidota</taxon>
        <taxon>Flavobacteriia</taxon>
        <taxon>Flavobacteriales</taxon>
        <taxon>Flavobacteriaceae</taxon>
        <taxon>Flavobacterium</taxon>
    </lineage>
</organism>
<accession>A0ABW4H7W2</accession>
<gene>
    <name evidence="1" type="ORF">ACFSC2_01805</name>
</gene>
<dbReference type="EMBL" id="JBHUDZ010000002">
    <property type="protein sequence ID" value="MFD1601465.1"/>
    <property type="molecule type" value="Genomic_DNA"/>
</dbReference>
<evidence type="ECO:0000313" key="1">
    <source>
        <dbReference type="EMBL" id="MFD1601465.1"/>
    </source>
</evidence>
<keyword evidence="2" id="KW-1185">Reference proteome</keyword>
<evidence type="ECO:0000313" key="2">
    <source>
        <dbReference type="Proteomes" id="UP001597138"/>
    </source>
</evidence>
<name>A0ABW4H7W2_9FLAO</name>
<sequence length="140" mass="17130">MQKKLNEIDLYRKEIDANKENYVEVYDTKPIKNVELEERRWEAYVLKENAEKKLLLRIKYTEYAPKEIVNLNFYYKNGELVFGEYYRKLKQKNKKATIYKAVFYFENAILIHQKNNINLKLDLKTFLDEEKSIKRMFVLE</sequence>
<protein>
    <submittedName>
        <fullName evidence="1">Uncharacterized protein</fullName>
    </submittedName>
</protein>
<reference evidence="2" key="1">
    <citation type="journal article" date="2019" name="Int. J. Syst. Evol. Microbiol.">
        <title>The Global Catalogue of Microorganisms (GCM) 10K type strain sequencing project: providing services to taxonomists for standard genome sequencing and annotation.</title>
        <authorList>
            <consortium name="The Broad Institute Genomics Platform"/>
            <consortium name="The Broad Institute Genome Sequencing Center for Infectious Disease"/>
            <person name="Wu L."/>
            <person name="Ma J."/>
        </authorList>
    </citation>
    <scope>NUCLEOTIDE SEQUENCE [LARGE SCALE GENOMIC DNA]</scope>
    <source>
        <strain evidence="2">CCUG 70865</strain>
    </source>
</reference>
<comment type="caution">
    <text evidence="1">The sequence shown here is derived from an EMBL/GenBank/DDBJ whole genome shotgun (WGS) entry which is preliminary data.</text>
</comment>
<dbReference type="Proteomes" id="UP001597138">
    <property type="component" value="Unassembled WGS sequence"/>
</dbReference>
<proteinExistence type="predicted"/>